<sequence length="352" mass="37765">MADATSLSAAAAARAQEALERLAAKPKRKIPPYATLLSGGASGLASCLLLQPLDLLKTRMQQAPDPSTSRTREGRTARLLRTARTVVSTEGVQGLWRGTGPTVVRNVPGVALYFYSVTELRRIFSTSSIPLLSLPTRPVLPERAGQSSTMAELTTLGNVVTGAVARTAIGFVLCPVTVVKARFESSHFAPQAYSSISSALRHIYVTDGVRGLFQGFSATALRDAPYAGMYMASYEGAKAWLGRSRGTGDPGVVVLSGESLVRRPNAQWLMSRLFRSHGRHGGDAGHASLRHPQDAPADRSATRASEWSDRGTLAARDSAPCVADRGLRRVPRWSWPALCAQGSEQRHRLGHL</sequence>
<proteinExistence type="inferred from homology"/>
<reference evidence="8 9" key="1">
    <citation type="journal article" date="2018" name="Mol. Biol. Evol.">
        <title>Broad Genomic Sampling Reveals a Smut Pathogenic Ancestry of the Fungal Clade Ustilaginomycotina.</title>
        <authorList>
            <person name="Kijpornyongpan T."/>
            <person name="Mondo S.J."/>
            <person name="Barry K."/>
            <person name="Sandor L."/>
            <person name="Lee J."/>
            <person name="Lipzen A."/>
            <person name="Pangilinan J."/>
            <person name="LaButti K."/>
            <person name="Hainaut M."/>
            <person name="Henrissat B."/>
            <person name="Grigoriev I.V."/>
            <person name="Spatafora J.W."/>
            <person name="Aime M.C."/>
        </authorList>
    </citation>
    <scope>NUCLEOTIDE SEQUENCE [LARGE SCALE GENOMIC DNA]</scope>
    <source>
        <strain evidence="8 9">MCA 4186</strain>
    </source>
</reference>
<dbReference type="Pfam" id="PF00153">
    <property type="entry name" value="Mito_carr"/>
    <property type="match status" value="2"/>
</dbReference>
<evidence type="ECO:0000313" key="8">
    <source>
        <dbReference type="EMBL" id="PWN96742.1"/>
    </source>
</evidence>
<feature type="repeat" description="Solcar" evidence="5">
    <location>
        <begin position="30"/>
        <end position="123"/>
    </location>
</feature>
<evidence type="ECO:0000256" key="1">
    <source>
        <dbReference type="ARBA" id="ARBA00004141"/>
    </source>
</evidence>
<dbReference type="GO" id="GO:0015187">
    <property type="term" value="F:glycine transmembrane transporter activity"/>
    <property type="evidence" value="ECO:0007669"/>
    <property type="project" value="TreeGrafter"/>
</dbReference>
<dbReference type="GeneID" id="37270459"/>
<dbReference type="InterPro" id="IPR018108">
    <property type="entry name" value="MCP_transmembrane"/>
</dbReference>
<dbReference type="SUPFAM" id="SSF103506">
    <property type="entry name" value="Mitochondrial carrier"/>
    <property type="match status" value="1"/>
</dbReference>
<evidence type="ECO:0000256" key="7">
    <source>
        <dbReference type="SAM" id="MobiDB-lite"/>
    </source>
</evidence>
<evidence type="ECO:0000313" key="9">
    <source>
        <dbReference type="Proteomes" id="UP000245946"/>
    </source>
</evidence>
<evidence type="ECO:0000256" key="3">
    <source>
        <dbReference type="ARBA" id="ARBA00022989"/>
    </source>
</evidence>
<evidence type="ECO:0000256" key="2">
    <source>
        <dbReference type="ARBA" id="ARBA00022692"/>
    </source>
</evidence>
<keyword evidence="6" id="KW-0813">Transport</keyword>
<gene>
    <name evidence="8" type="ORF">FA09DRAFT_331202</name>
</gene>
<dbReference type="OrthoDB" id="1924968at2759"/>
<dbReference type="AlphaFoldDB" id="A0A316Z717"/>
<dbReference type="GO" id="GO:1904983">
    <property type="term" value="P:glycine import into mitochondrion"/>
    <property type="evidence" value="ECO:0007669"/>
    <property type="project" value="TreeGrafter"/>
</dbReference>
<dbReference type="Gene3D" id="1.50.40.10">
    <property type="entry name" value="Mitochondrial carrier domain"/>
    <property type="match status" value="2"/>
</dbReference>
<dbReference type="RefSeq" id="XP_025597021.1">
    <property type="nucleotide sequence ID" value="XM_025742915.1"/>
</dbReference>
<comment type="similarity">
    <text evidence="6">Belongs to the mitochondrial carrier (TC 2.A.29) family.</text>
</comment>
<keyword evidence="3" id="KW-1133">Transmembrane helix</keyword>
<dbReference type="PANTHER" id="PTHR46181:SF3">
    <property type="entry name" value="MITOCHONDRIAL GLYCINE TRANSPORTER"/>
    <property type="match status" value="1"/>
</dbReference>
<accession>A0A316Z717</accession>
<dbReference type="GO" id="GO:0005739">
    <property type="term" value="C:mitochondrion"/>
    <property type="evidence" value="ECO:0007669"/>
    <property type="project" value="TreeGrafter"/>
</dbReference>
<keyword evidence="4 5" id="KW-0472">Membrane</keyword>
<evidence type="ECO:0000256" key="4">
    <source>
        <dbReference type="ARBA" id="ARBA00023136"/>
    </source>
</evidence>
<feature type="repeat" description="Solcar" evidence="5">
    <location>
        <begin position="153"/>
        <end position="240"/>
    </location>
</feature>
<dbReference type="GO" id="GO:0016020">
    <property type="term" value="C:membrane"/>
    <property type="evidence" value="ECO:0007669"/>
    <property type="project" value="UniProtKB-SubCell"/>
</dbReference>
<name>A0A316Z717_9BASI</name>
<keyword evidence="9" id="KW-1185">Reference proteome</keyword>
<protein>
    <submittedName>
        <fullName evidence="8">Mitochondrial carrier</fullName>
    </submittedName>
</protein>
<dbReference type="PROSITE" id="PS50920">
    <property type="entry name" value="SOLCAR"/>
    <property type="match status" value="2"/>
</dbReference>
<evidence type="ECO:0000256" key="5">
    <source>
        <dbReference type="PROSITE-ProRule" id="PRU00282"/>
    </source>
</evidence>
<dbReference type="PANTHER" id="PTHR46181">
    <property type="entry name" value="MITOCHONDRIAL GLYCINE TRANSPORTER"/>
    <property type="match status" value="1"/>
</dbReference>
<organism evidence="8 9">
    <name type="scientific">Tilletiopsis washingtonensis</name>
    <dbReference type="NCBI Taxonomy" id="58919"/>
    <lineage>
        <taxon>Eukaryota</taxon>
        <taxon>Fungi</taxon>
        <taxon>Dikarya</taxon>
        <taxon>Basidiomycota</taxon>
        <taxon>Ustilaginomycotina</taxon>
        <taxon>Exobasidiomycetes</taxon>
        <taxon>Entylomatales</taxon>
        <taxon>Entylomatales incertae sedis</taxon>
        <taxon>Tilletiopsis</taxon>
    </lineage>
</organism>
<evidence type="ECO:0000256" key="6">
    <source>
        <dbReference type="RuleBase" id="RU000488"/>
    </source>
</evidence>
<feature type="region of interest" description="Disordered" evidence="7">
    <location>
        <begin position="279"/>
        <end position="311"/>
    </location>
</feature>
<dbReference type="InterPro" id="IPR023395">
    <property type="entry name" value="MCP_dom_sf"/>
</dbReference>
<feature type="compositionally biased region" description="Basic and acidic residues" evidence="7">
    <location>
        <begin position="291"/>
        <end position="309"/>
    </location>
</feature>
<dbReference type="STRING" id="58919.A0A316Z717"/>
<dbReference type="EMBL" id="KZ819298">
    <property type="protein sequence ID" value="PWN96742.1"/>
    <property type="molecule type" value="Genomic_DNA"/>
</dbReference>
<dbReference type="Proteomes" id="UP000245946">
    <property type="component" value="Unassembled WGS sequence"/>
</dbReference>
<comment type="subcellular location">
    <subcellularLocation>
        <location evidence="1">Membrane</location>
        <topology evidence="1">Multi-pass membrane protein</topology>
    </subcellularLocation>
</comment>
<keyword evidence="2 5" id="KW-0812">Transmembrane</keyword>